<evidence type="ECO:0000313" key="1">
    <source>
        <dbReference type="EMBL" id="KKK67286.1"/>
    </source>
</evidence>
<gene>
    <name evidence="1" type="ORF">LCGC14_2955610</name>
</gene>
<comment type="caution">
    <text evidence="1">The sequence shown here is derived from an EMBL/GenBank/DDBJ whole genome shotgun (WGS) entry which is preliminary data.</text>
</comment>
<accession>A0A0F9A548</accession>
<sequence>MSDSNHTPFVRWTFVPEDHGYWYLEWVLGPKETVTLLVHNEEYGDLAETTRDKILTAFNIRKSQ</sequence>
<reference evidence="1" key="1">
    <citation type="journal article" date="2015" name="Nature">
        <title>Complex archaea that bridge the gap between prokaryotes and eukaryotes.</title>
        <authorList>
            <person name="Spang A."/>
            <person name="Saw J.H."/>
            <person name="Jorgensen S.L."/>
            <person name="Zaremba-Niedzwiedzka K."/>
            <person name="Martijn J."/>
            <person name="Lind A.E."/>
            <person name="van Eijk R."/>
            <person name="Schleper C."/>
            <person name="Guy L."/>
            <person name="Ettema T.J."/>
        </authorList>
    </citation>
    <scope>NUCLEOTIDE SEQUENCE</scope>
</reference>
<protein>
    <submittedName>
        <fullName evidence="1">Uncharacterized protein</fullName>
    </submittedName>
</protein>
<proteinExistence type="predicted"/>
<organism evidence="1">
    <name type="scientific">marine sediment metagenome</name>
    <dbReference type="NCBI Taxonomy" id="412755"/>
    <lineage>
        <taxon>unclassified sequences</taxon>
        <taxon>metagenomes</taxon>
        <taxon>ecological metagenomes</taxon>
    </lineage>
</organism>
<dbReference type="EMBL" id="LAZR01059688">
    <property type="protein sequence ID" value="KKK67286.1"/>
    <property type="molecule type" value="Genomic_DNA"/>
</dbReference>
<name>A0A0F9A548_9ZZZZ</name>
<dbReference type="AlphaFoldDB" id="A0A0F9A548"/>